<evidence type="ECO:0000256" key="1">
    <source>
        <dbReference type="SAM" id="Phobius"/>
    </source>
</evidence>
<dbReference type="SUPFAM" id="SSF53955">
    <property type="entry name" value="Lysozyme-like"/>
    <property type="match status" value="1"/>
</dbReference>
<gene>
    <name evidence="2" type="ORF">XD87_0377</name>
</gene>
<organism evidence="2 3">
    <name type="scientific">candidate division WS6 bacterium 36_33</name>
    <dbReference type="NCBI Taxonomy" id="1641388"/>
    <lineage>
        <taxon>Bacteria</taxon>
        <taxon>Candidatus Dojkabacteria</taxon>
    </lineage>
</organism>
<proteinExistence type="predicted"/>
<evidence type="ECO:0000313" key="3">
    <source>
        <dbReference type="Proteomes" id="UP000053469"/>
    </source>
</evidence>
<protein>
    <submittedName>
        <fullName evidence="2">Transmembrane(S)protein</fullName>
    </submittedName>
</protein>
<keyword evidence="1" id="KW-1133">Transmembrane helix</keyword>
<feature type="transmembrane region" description="Helical" evidence="1">
    <location>
        <begin position="21"/>
        <end position="39"/>
    </location>
</feature>
<reference evidence="3" key="1">
    <citation type="journal article" date="2015" name="MBio">
        <title>Genome-Resolved Metagenomic Analysis Reveals Roles for Candidate Phyla and Other Microbial Community Members in Biogeochemical Transformations in Oil Reservoirs.</title>
        <authorList>
            <person name="Hu P."/>
            <person name="Tom L."/>
            <person name="Singh A."/>
            <person name="Thomas B.C."/>
            <person name="Baker B.J."/>
            <person name="Piceno Y.M."/>
            <person name="Andersen G.L."/>
            <person name="Banfield J.F."/>
        </authorList>
    </citation>
    <scope>NUCLEOTIDE SEQUENCE [LARGE SCALE GENOMIC DNA]</scope>
</reference>
<comment type="caution">
    <text evidence="2">The sequence shown here is derived from an EMBL/GenBank/DDBJ whole genome shotgun (WGS) entry which is preliminary data.</text>
</comment>
<dbReference type="Gene3D" id="1.10.530.10">
    <property type="match status" value="1"/>
</dbReference>
<accession>A0A124FTZ8</accession>
<evidence type="ECO:0000313" key="2">
    <source>
        <dbReference type="EMBL" id="KUK67017.1"/>
    </source>
</evidence>
<dbReference type="Proteomes" id="UP000053469">
    <property type="component" value="Unassembled WGS sequence"/>
</dbReference>
<name>A0A124FTZ8_9BACT</name>
<dbReference type="InterPro" id="IPR023346">
    <property type="entry name" value="Lysozyme-like_dom_sf"/>
</dbReference>
<keyword evidence="1" id="KW-0472">Membrane</keyword>
<sequence length="239" mass="27161">MPETDQEKSNLSLTKRIKDSNITRAVGVLILVLAYYFFLSPYTEAFLTKTFGNIARETSNVEVNSLSPIFDIHVYAGEYNLSSIKSVDEPIREARFFTLDPRVLAMSKFLSDYHSPMAPYAEIFIIEADRYGLDWRLVASISGVESAFGNLLPQGSHNAWGWRGINKNDAGWSVFRNWEESITHVTERLALGYGTDLTPFDIQDTYCPPCGETGQDLWAHGVTRFMNELEYYVDNLENL</sequence>
<keyword evidence="1 2" id="KW-0812">Transmembrane</keyword>
<dbReference type="AlphaFoldDB" id="A0A124FTZ8"/>
<dbReference type="EMBL" id="LGGI01000050">
    <property type="protein sequence ID" value="KUK67017.1"/>
    <property type="molecule type" value="Genomic_DNA"/>
</dbReference>